<keyword evidence="3" id="KW-1185">Reference proteome</keyword>
<name>A0A8H8DM83_9FUNG</name>
<accession>A0A8H8DM83</accession>
<evidence type="ECO:0008006" key="4">
    <source>
        <dbReference type="Google" id="ProtNLM"/>
    </source>
</evidence>
<keyword evidence="1" id="KW-0812">Transmembrane</keyword>
<keyword evidence="1" id="KW-0472">Membrane</keyword>
<keyword evidence="1" id="KW-1133">Transmembrane helix</keyword>
<dbReference type="Proteomes" id="UP000673691">
    <property type="component" value="Unassembled WGS sequence"/>
</dbReference>
<evidence type="ECO:0000256" key="1">
    <source>
        <dbReference type="SAM" id="Phobius"/>
    </source>
</evidence>
<comment type="caution">
    <text evidence="2">The sequence shown here is derived from an EMBL/GenBank/DDBJ whole genome shotgun (WGS) entry which is preliminary data.</text>
</comment>
<dbReference type="AlphaFoldDB" id="A0A8H8DM83"/>
<dbReference type="EMBL" id="JAEFCI010001284">
    <property type="protein sequence ID" value="KAG5463012.1"/>
    <property type="molecule type" value="Genomic_DNA"/>
</dbReference>
<organism evidence="2 3">
    <name type="scientific">Olpidium bornovanus</name>
    <dbReference type="NCBI Taxonomy" id="278681"/>
    <lineage>
        <taxon>Eukaryota</taxon>
        <taxon>Fungi</taxon>
        <taxon>Fungi incertae sedis</taxon>
        <taxon>Olpidiomycota</taxon>
        <taxon>Olpidiomycotina</taxon>
        <taxon>Olpidiomycetes</taxon>
        <taxon>Olpidiales</taxon>
        <taxon>Olpidiaceae</taxon>
        <taxon>Olpidium</taxon>
    </lineage>
</organism>
<proteinExistence type="predicted"/>
<evidence type="ECO:0000313" key="3">
    <source>
        <dbReference type="Proteomes" id="UP000673691"/>
    </source>
</evidence>
<protein>
    <recommendedName>
        <fullName evidence="4">Transmembrane protein</fullName>
    </recommendedName>
</protein>
<reference evidence="2 3" key="1">
    <citation type="journal article" name="Sci. Rep.">
        <title>Genome-scale phylogenetic analyses confirm Olpidium as the closest living zoosporic fungus to the non-flagellated, terrestrial fungi.</title>
        <authorList>
            <person name="Chang Y."/>
            <person name="Rochon D."/>
            <person name="Sekimoto S."/>
            <person name="Wang Y."/>
            <person name="Chovatia M."/>
            <person name="Sandor L."/>
            <person name="Salamov A."/>
            <person name="Grigoriev I.V."/>
            <person name="Stajich J.E."/>
            <person name="Spatafora J.W."/>
        </authorList>
    </citation>
    <scope>NUCLEOTIDE SEQUENCE [LARGE SCALE GENOMIC DNA]</scope>
    <source>
        <strain evidence="2">S191</strain>
    </source>
</reference>
<sequence>MVFPAVPPADDEIAELTSRMKSKPPAKPHWLFGAPKNRIVERQIWWQTNPQRLHTWQRGSNRYFFPILLVGTFVGTLHAIYGVYCLIVTERAPVITKRIRRPHPTELAGAGDNGKH</sequence>
<feature type="transmembrane region" description="Helical" evidence="1">
    <location>
        <begin position="63"/>
        <end position="88"/>
    </location>
</feature>
<evidence type="ECO:0000313" key="2">
    <source>
        <dbReference type="EMBL" id="KAG5463012.1"/>
    </source>
</evidence>
<gene>
    <name evidence="2" type="ORF">BJ554DRAFT_2404</name>
</gene>